<dbReference type="Proteomes" id="UP000178367">
    <property type="component" value="Unassembled WGS sequence"/>
</dbReference>
<organism evidence="1 2">
    <name type="scientific">Candidatus Falkowbacteria bacterium RIFOXYA2_FULL_47_19</name>
    <dbReference type="NCBI Taxonomy" id="1797994"/>
    <lineage>
        <taxon>Bacteria</taxon>
        <taxon>Candidatus Falkowiibacteriota</taxon>
    </lineage>
</organism>
<gene>
    <name evidence="1" type="ORF">A2227_02595</name>
</gene>
<sequence>MEIFKLKNFTRGWVAGNFEPAILKTEDFEFAVQYYKKGDTEKAHIHKIADEISVVVYGQFQMNDEILKRGDAIWLKPGDEMTGFECLEDGATAVIKRPSVIGDKHNIES</sequence>
<dbReference type="InterPro" id="IPR011051">
    <property type="entry name" value="RmlC_Cupin_sf"/>
</dbReference>
<evidence type="ECO:0000313" key="2">
    <source>
        <dbReference type="Proteomes" id="UP000178367"/>
    </source>
</evidence>
<evidence type="ECO:0008006" key="3">
    <source>
        <dbReference type="Google" id="ProtNLM"/>
    </source>
</evidence>
<protein>
    <recommendedName>
        <fullName evidence="3">Cupin 2 conserved barrel domain-containing protein</fullName>
    </recommendedName>
</protein>
<proteinExistence type="predicted"/>
<dbReference type="AlphaFoldDB" id="A0A1F5SI08"/>
<dbReference type="InterPro" id="IPR014710">
    <property type="entry name" value="RmlC-like_jellyroll"/>
</dbReference>
<dbReference type="STRING" id="1797994.A2227_02595"/>
<dbReference type="Gene3D" id="2.60.120.10">
    <property type="entry name" value="Jelly Rolls"/>
    <property type="match status" value="1"/>
</dbReference>
<dbReference type="SUPFAM" id="SSF51182">
    <property type="entry name" value="RmlC-like cupins"/>
    <property type="match status" value="1"/>
</dbReference>
<comment type="caution">
    <text evidence="1">The sequence shown here is derived from an EMBL/GenBank/DDBJ whole genome shotgun (WGS) entry which is preliminary data.</text>
</comment>
<evidence type="ECO:0000313" key="1">
    <source>
        <dbReference type="EMBL" id="OGF26083.1"/>
    </source>
</evidence>
<dbReference type="EMBL" id="MFGB01000017">
    <property type="protein sequence ID" value="OGF26083.1"/>
    <property type="molecule type" value="Genomic_DNA"/>
</dbReference>
<name>A0A1F5SI08_9BACT</name>
<accession>A0A1F5SI08</accession>
<reference evidence="1 2" key="1">
    <citation type="journal article" date="2016" name="Nat. Commun.">
        <title>Thousands of microbial genomes shed light on interconnected biogeochemical processes in an aquifer system.</title>
        <authorList>
            <person name="Anantharaman K."/>
            <person name="Brown C.T."/>
            <person name="Hug L.A."/>
            <person name="Sharon I."/>
            <person name="Castelle C.J."/>
            <person name="Probst A.J."/>
            <person name="Thomas B.C."/>
            <person name="Singh A."/>
            <person name="Wilkins M.J."/>
            <person name="Karaoz U."/>
            <person name="Brodie E.L."/>
            <person name="Williams K.H."/>
            <person name="Hubbard S.S."/>
            <person name="Banfield J.F."/>
        </authorList>
    </citation>
    <scope>NUCLEOTIDE SEQUENCE [LARGE SCALE GENOMIC DNA]</scope>
</reference>